<evidence type="ECO:0000256" key="3">
    <source>
        <dbReference type="ARBA" id="ARBA00023219"/>
    </source>
</evidence>
<sequence length="588" mass="64946">MSDSRARDILSRQAELESERSQYEHVWEAVSEFCDPDAPDVWNGRRAGGPDSQAERQERRGARVYANTINSAANRLAAGLESLIIPQSEKWHGLTTAEMNDEESDEEKEWAESLRDFLFALRYSANSNFVPATQACLRNVVRYGPAYLYAEEGFAPHTLIRYASIPVVEGYLSRNRWGQVDIFHRRYERTARQAAQLLGYEKLPARIRMLVDDPAKCETKISLIQCIQPRDERRMYRLGGSHQYLDTAFASYHVIEDEEVIVRESGFRSFPVSTFNWRRYEGDPYGISPTIEALTTVREENAVRRSGLRALQQVTDPATASKARLDYVPVLNPGENYPGLIDDNGRPLIAPIATGQNPTYAFNYAESRAEEIRDMMFVNLFQTLVQNPQMTATEALIRQEEKGALLGPSGSIIQAGFASNLDRELGILEDKGLYDEDSRFLPPASLAGKAVRPTFTGPLDVLRRSAEARDTIQVVTTAMQMAQFDPGIMDNIDGDEAIKIVQSAGRSPQRIFRRKEEVDGLRDARAKASQAQAGMAAIATAGKAAKDAVPAAVQARDSGLLDGLQGMLQGVQAGPDVPGAPAAPGAGA</sequence>
<name>A0A2A6F8X3_9HYPH</name>
<comment type="caution">
    <text evidence="5">The sequence shown here is derived from an EMBL/GenBank/DDBJ whole genome shotgun (WGS) entry which is preliminary data.</text>
</comment>
<dbReference type="InterPro" id="IPR020991">
    <property type="entry name" value="Connector_podovirus"/>
</dbReference>
<accession>A0A2A6F8X3</accession>
<reference evidence="5 6" key="1">
    <citation type="submission" date="2017-09" db="EMBL/GenBank/DDBJ databases">
        <title>Mesorhizobum sanjuanii sp. nov. isolated from nodules of Lotus tenuis in saline-alkaline lowlands of Flooding Pampa.</title>
        <authorList>
            <person name="Sannazzaro A.I."/>
            <person name="Torres Tejerizo G.A."/>
            <person name="Fontana F."/>
            <person name="Cumpa Velazquez L.M."/>
            <person name="Hansen L."/>
            <person name="Pistorio M."/>
            <person name="Estrella M.J."/>
        </authorList>
    </citation>
    <scope>NUCLEOTIDE SEQUENCE [LARGE SCALE GENOMIC DNA]</scope>
    <source>
        <strain evidence="5 6">BSA136</strain>
    </source>
</reference>
<evidence type="ECO:0000256" key="1">
    <source>
        <dbReference type="ARBA" id="ARBA00004328"/>
    </source>
</evidence>
<keyword evidence="6" id="KW-1185">Reference proteome</keyword>
<evidence type="ECO:0000256" key="2">
    <source>
        <dbReference type="ARBA" id="ARBA00022612"/>
    </source>
</evidence>
<protein>
    <submittedName>
        <fullName evidence="5">Phage tail protein</fullName>
    </submittedName>
</protein>
<evidence type="ECO:0000256" key="4">
    <source>
        <dbReference type="SAM" id="MobiDB-lite"/>
    </source>
</evidence>
<feature type="region of interest" description="Disordered" evidence="4">
    <location>
        <begin position="40"/>
        <end position="59"/>
    </location>
</feature>
<keyword evidence="2" id="KW-1188">Viral release from host cell</keyword>
<gene>
    <name evidence="5" type="ORF">CN311_25090</name>
</gene>
<dbReference type="EMBL" id="NWQG01000189">
    <property type="protein sequence ID" value="PDQ18379.1"/>
    <property type="molecule type" value="Genomic_DNA"/>
</dbReference>
<keyword evidence="3" id="KW-0231">Viral genome packaging</keyword>
<evidence type="ECO:0000313" key="6">
    <source>
        <dbReference type="Proteomes" id="UP000219182"/>
    </source>
</evidence>
<comment type="subcellular location">
    <subcellularLocation>
        <location evidence="1">Virion</location>
    </subcellularLocation>
</comment>
<evidence type="ECO:0000313" key="5">
    <source>
        <dbReference type="EMBL" id="PDQ18379.1"/>
    </source>
</evidence>
<organism evidence="5 6">
    <name type="scientific">Mesorhizobium sanjuanii</name>
    <dbReference type="NCBI Taxonomy" id="2037900"/>
    <lineage>
        <taxon>Bacteria</taxon>
        <taxon>Pseudomonadati</taxon>
        <taxon>Pseudomonadota</taxon>
        <taxon>Alphaproteobacteria</taxon>
        <taxon>Hyphomicrobiales</taxon>
        <taxon>Phyllobacteriaceae</taxon>
        <taxon>Mesorhizobium</taxon>
    </lineage>
</organism>
<dbReference type="AlphaFoldDB" id="A0A2A6F8X3"/>
<proteinExistence type="predicted"/>
<dbReference type="Pfam" id="PF12236">
    <property type="entry name" value="Head-tail_con"/>
    <property type="match status" value="1"/>
</dbReference>
<dbReference type="Proteomes" id="UP000219182">
    <property type="component" value="Unassembled WGS sequence"/>
</dbReference>
<dbReference type="RefSeq" id="WP_097576357.1">
    <property type="nucleotide sequence ID" value="NZ_NWQG01000189.1"/>
</dbReference>